<accession>A0A2N8HPX1</accession>
<proteinExistence type="predicted"/>
<name>A0A2N8HPX1_9BACT</name>
<dbReference type="AlphaFoldDB" id="A0A2N8HPX1"/>
<evidence type="ECO:0000313" key="1">
    <source>
        <dbReference type="EMBL" id="PNC18464.1"/>
    </source>
</evidence>
<evidence type="ECO:0000313" key="2">
    <source>
        <dbReference type="Proteomes" id="UP000236000"/>
    </source>
</evidence>
<gene>
    <name evidence="1" type="ORF">CXU22_04735</name>
</gene>
<protein>
    <submittedName>
        <fullName evidence="1">Uncharacterized protein</fullName>
    </submittedName>
</protein>
<dbReference type="RefSeq" id="WP_022396302.1">
    <property type="nucleotide sequence ID" value="NZ_CABMLK010000001.1"/>
</dbReference>
<organism evidence="1 2">
    <name type="scientific">Akkermansia muciniphila</name>
    <dbReference type="NCBI Taxonomy" id="239935"/>
    <lineage>
        <taxon>Bacteria</taxon>
        <taxon>Pseudomonadati</taxon>
        <taxon>Verrucomicrobiota</taxon>
        <taxon>Verrucomicrobiia</taxon>
        <taxon>Verrucomicrobiales</taxon>
        <taxon>Akkermansiaceae</taxon>
        <taxon>Akkermansia</taxon>
    </lineage>
</organism>
<dbReference type="GeneID" id="84022267"/>
<reference evidence="1 2" key="1">
    <citation type="journal article" date="2017" name="BMC Genomics">
        <title>Genome sequencing of 39 Akkermansia muciniphila isolates reveals its population structure, genomic and functional diverisity, and global distribution in mammalian gut microbiotas.</title>
        <authorList>
            <person name="Guo X."/>
            <person name="Li S."/>
            <person name="Zhang J."/>
            <person name="Wu F."/>
            <person name="Li X."/>
            <person name="Wu D."/>
            <person name="Zhang M."/>
            <person name="Ou Z."/>
            <person name="Jie Z."/>
            <person name="Yan Q."/>
            <person name="Li P."/>
            <person name="Yi J."/>
            <person name="Peng Y."/>
        </authorList>
    </citation>
    <scope>NUCLEOTIDE SEQUENCE [LARGE SCALE GENOMIC DNA]</scope>
    <source>
        <strain evidence="1 2">GP24</strain>
    </source>
</reference>
<comment type="caution">
    <text evidence="1">The sequence shown here is derived from an EMBL/GenBank/DDBJ whole genome shotgun (WGS) entry which is preliminary data.</text>
</comment>
<sequence length="80" mass="8464">MKKILAVAAFAFAFSVNGYAQEAAAPADSSAPAAQKCCKKDKKCDKKCDKEGKCGKKCDKPCSKGEKPCDCSKKEEAPKA</sequence>
<dbReference type="Proteomes" id="UP000236000">
    <property type="component" value="Unassembled WGS sequence"/>
</dbReference>
<dbReference type="EMBL" id="PJKA01000009">
    <property type="protein sequence ID" value="PNC18464.1"/>
    <property type="molecule type" value="Genomic_DNA"/>
</dbReference>